<dbReference type="eggNOG" id="KOG0059">
    <property type="taxonomic scope" value="Eukaryota"/>
</dbReference>
<evidence type="ECO:0000313" key="5">
    <source>
        <dbReference type="Proteomes" id="UP000008744"/>
    </source>
</evidence>
<dbReference type="EMBL" id="CH479188">
    <property type="protein sequence ID" value="EDW40371.1"/>
    <property type="molecule type" value="Genomic_DNA"/>
</dbReference>
<dbReference type="GO" id="GO:0005524">
    <property type="term" value="F:ATP binding"/>
    <property type="evidence" value="ECO:0007669"/>
    <property type="project" value="UniProtKB-KW"/>
</dbReference>
<dbReference type="SMR" id="B4GRI6"/>
<dbReference type="PhylomeDB" id="B4GRI6"/>
<keyword evidence="5" id="KW-1185">Reference proteome</keyword>
<dbReference type="PANTHER" id="PTHR19229">
    <property type="entry name" value="ATP-BINDING CASSETTE TRANSPORTER SUBFAMILY A ABCA"/>
    <property type="match status" value="1"/>
</dbReference>
<dbReference type="AlphaFoldDB" id="B4GRI6"/>
<keyword evidence="2" id="KW-0067">ATP-binding</keyword>
<feature type="domain" description="ABC transporter" evidence="3">
    <location>
        <begin position="6"/>
        <end position="233"/>
    </location>
</feature>
<proteinExistence type="predicted"/>
<dbReference type="SUPFAM" id="SSF52540">
    <property type="entry name" value="P-loop containing nucleoside triphosphate hydrolases"/>
    <property type="match status" value="2"/>
</dbReference>
<evidence type="ECO:0000256" key="2">
    <source>
        <dbReference type="ARBA" id="ARBA00022840"/>
    </source>
</evidence>
<dbReference type="OMA" id="VCEEPQI"/>
<dbReference type="SMART" id="SM00382">
    <property type="entry name" value="AAA"/>
    <property type="match status" value="1"/>
</dbReference>
<dbReference type="PROSITE" id="PS50893">
    <property type="entry name" value="ABC_TRANSPORTER_2"/>
    <property type="match status" value="1"/>
</dbReference>
<dbReference type="GO" id="GO:0016887">
    <property type="term" value="F:ATP hydrolysis activity"/>
    <property type="evidence" value="ECO:0007669"/>
    <property type="project" value="InterPro"/>
</dbReference>
<protein>
    <submittedName>
        <fullName evidence="4">GL24931</fullName>
    </submittedName>
</protein>
<dbReference type="PANTHER" id="PTHR19229:SF250">
    <property type="entry name" value="ABC TRANSPORTER DOMAIN-CONTAINING PROTEIN-RELATED"/>
    <property type="match status" value="1"/>
</dbReference>
<accession>B4GRI6</accession>
<dbReference type="GO" id="GO:0016020">
    <property type="term" value="C:membrane"/>
    <property type="evidence" value="ECO:0007669"/>
    <property type="project" value="InterPro"/>
</dbReference>
<dbReference type="InterPro" id="IPR003439">
    <property type="entry name" value="ABC_transporter-like_ATP-bd"/>
</dbReference>
<organism evidence="5">
    <name type="scientific">Drosophila persimilis</name>
    <name type="common">Fruit fly</name>
    <dbReference type="NCBI Taxonomy" id="7234"/>
    <lineage>
        <taxon>Eukaryota</taxon>
        <taxon>Metazoa</taxon>
        <taxon>Ecdysozoa</taxon>
        <taxon>Arthropoda</taxon>
        <taxon>Hexapoda</taxon>
        <taxon>Insecta</taxon>
        <taxon>Pterygota</taxon>
        <taxon>Neoptera</taxon>
        <taxon>Endopterygota</taxon>
        <taxon>Diptera</taxon>
        <taxon>Brachycera</taxon>
        <taxon>Muscomorpha</taxon>
        <taxon>Ephydroidea</taxon>
        <taxon>Drosophilidae</taxon>
        <taxon>Drosophila</taxon>
        <taxon>Sophophora</taxon>
    </lineage>
</organism>
<dbReference type="OrthoDB" id="8061355at2759"/>
<dbReference type="GO" id="GO:0005319">
    <property type="term" value="F:lipid transporter activity"/>
    <property type="evidence" value="ECO:0007669"/>
    <property type="project" value="TreeGrafter"/>
</dbReference>
<dbReference type="InterPro" id="IPR026082">
    <property type="entry name" value="ABCA"/>
</dbReference>
<keyword evidence="1" id="KW-0547">Nucleotide-binding</keyword>
<dbReference type="InterPro" id="IPR003593">
    <property type="entry name" value="AAA+_ATPase"/>
</dbReference>
<evidence type="ECO:0000259" key="3">
    <source>
        <dbReference type="PROSITE" id="PS50893"/>
    </source>
</evidence>
<evidence type="ECO:0000256" key="1">
    <source>
        <dbReference type="ARBA" id="ARBA00022741"/>
    </source>
</evidence>
<name>B4GRI6_DROPE</name>
<dbReference type="HOGENOM" id="CLU_632029_0_0_1"/>
<dbReference type="Proteomes" id="UP000008744">
    <property type="component" value="Unassembled WGS sequence"/>
</dbReference>
<dbReference type="STRING" id="7234.B4GRI6"/>
<dbReference type="GO" id="GO:0140359">
    <property type="term" value="F:ABC-type transporter activity"/>
    <property type="evidence" value="ECO:0007669"/>
    <property type="project" value="InterPro"/>
</dbReference>
<evidence type="ECO:0000313" key="4">
    <source>
        <dbReference type="EMBL" id="EDW40371.1"/>
    </source>
</evidence>
<dbReference type="Pfam" id="PF00005">
    <property type="entry name" value="ABC_tran"/>
    <property type="match status" value="1"/>
</dbReference>
<dbReference type="Gene3D" id="3.40.50.300">
    <property type="entry name" value="P-loop containing nucleotide triphosphate hydrolases"/>
    <property type="match status" value="2"/>
</dbReference>
<dbReference type="InterPro" id="IPR027417">
    <property type="entry name" value="P-loop_NTPase"/>
</dbReference>
<sequence>MSPAVVQTLILSQRSHKRKPPLTNFAMNMYDDQITAILGLSDSGKSAITNSISGSIPPQSGSVKIDDRDIARSTRTLVGLSPQHNPLFANLTVKQNMYIFYALRGTSAHGRVRATARYLKALELWQVRDVKGRCLSTADRRRLSVACAFCGNPRIVVLDEPTESLEPCERRLVWDLLQSEKRCRTLIITTYHIEEADVLGDRLAILCDGNLLFNGTSTFLKKHAMVLGYQLVCSQGEVCEEPQITSLITSYIPETTASSDKPFEISYSIPQSYCRSIVPLLKELEGGANCFNMGAIGIGTTPIINKFVKATSPCADSSRGNCKYTVSDKRKLSTAIAVIGTPPLIILDEPTAGVEKAHRSDVLDVLKSVNECGSTILLSSNNIEDFQSLCNRMALLKRGKVVGIGSVESFRNSLTPGLILMVKIRPHAIIQSVR</sequence>
<gene>
    <name evidence="4" type="primary">Dper\GL24931</name>
    <name evidence="4" type="ORF">Dper_GL24931</name>
</gene>
<reference evidence="4 5" key="1">
    <citation type="journal article" date="2007" name="Nature">
        <title>Evolution of genes and genomes on the Drosophila phylogeny.</title>
        <authorList>
            <consortium name="Drosophila 12 Genomes Consortium"/>
            <person name="Clark A.G."/>
            <person name="Eisen M.B."/>
            <person name="Smith D.R."/>
            <person name="Bergman C.M."/>
            <person name="Oliver B."/>
            <person name="Markow T.A."/>
            <person name="Kaufman T.C."/>
            <person name="Kellis M."/>
            <person name="Gelbart W."/>
            <person name="Iyer V.N."/>
            <person name="Pollard D.A."/>
            <person name="Sackton T.B."/>
            <person name="Larracuente A.M."/>
            <person name="Singh N.D."/>
            <person name="Abad J.P."/>
            <person name="Abt D.N."/>
            <person name="Adryan B."/>
            <person name="Aguade M."/>
            <person name="Akashi H."/>
            <person name="Anderson W.W."/>
            <person name="Aquadro C.F."/>
            <person name="Ardell D.H."/>
            <person name="Arguello R."/>
            <person name="Artieri C.G."/>
            <person name="Barbash D.A."/>
            <person name="Barker D."/>
            <person name="Barsanti P."/>
            <person name="Batterham P."/>
            <person name="Batzoglou S."/>
            <person name="Begun D."/>
            <person name="Bhutkar A."/>
            <person name="Blanco E."/>
            <person name="Bosak S.A."/>
            <person name="Bradley R.K."/>
            <person name="Brand A.D."/>
            <person name="Brent M.R."/>
            <person name="Brooks A.N."/>
            <person name="Brown R.H."/>
            <person name="Butlin R.K."/>
            <person name="Caggese C."/>
            <person name="Calvi B.R."/>
            <person name="Bernardo de Carvalho A."/>
            <person name="Caspi A."/>
            <person name="Castrezana S."/>
            <person name="Celniker S.E."/>
            <person name="Chang J.L."/>
            <person name="Chapple C."/>
            <person name="Chatterji S."/>
            <person name="Chinwalla A."/>
            <person name="Civetta A."/>
            <person name="Clifton S.W."/>
            <person name="Comeron J.M."/>
            <person name="Costello J.C."/>
            <person name="Coyne J.A."/>
            <person name="Daub J."/>
            <person name="David R.G."/>
            <person name="Delcher A.L."/>
            <person name="Delehaunty K."/>
            <person name="Do C.B."/>
            <person name="Ebling H."/>
            <person name="Edwards K."/>
            <person name="Eickbush T."/>
            <person name="Evans J.D."/>
            <person name="Filipski A."/>
            <person name="Findeiss S."/>
            <person name="Freyhult E."/>
            <person name="Fulton L."/>
            <person name="Fulton R."/>
            <person name="Garcia A.C."/>
            <person name="Gardiner A."/>
            <person name="Garfield D.A."/>
            <person name="Garvin B.E."/>
            <person name="Gibson G."/>
            <person name="Gilbert D."/>
            <person name="Gnerre S."/>
            <person name="Godfrey J."/>
            <person name="Good R."/>
            <person name="Gotea V."/>
            <person name="Gravely B."/>
            <person name="Greenberg A.J."/>
            <person name="Griffiths-Jones S."/>
            <person name="Gross S."/>
            <person name="Guigo R."/>
            <person name="Gustafson E.A."/>
            <person name="Haerty W."/>
            <person name="Hahn M.W."/>
            <person name="Halligan D.L."/>
            <person name="Halpern A.L."/>
            <person name="Halter G.M."/>
            <person name="Han M.V."/>
            <person name="Heger A."/>
            <person name="Hillier L."/>
            <person name="Hinrichs A.S."/>
            <person name="Holmes I."/>
            <person name="Hoskins R.A."/>
            <person name="Hubisz M.J."/>
            <person name="Hultmark D."/>
            <person name="Huntley M.A."/>
            <person name="Jaffe D.B."/>
            <person name="Jagadeeshan S."/>
            <person name="Jeck W.R."/>
            <person name="Johnson J."/>
            <person name="Jones C.D."/>
            <person name="Jordan W.C."/>
            <person name="Karpen G.H."/>
            <person name="Kataoka E."/>
            <person name="Keightley P.D."/>
            <person name="Kheradpour P."/>
            <person name="Kirkness E.F."/>
            <person name="Koerich L.B."/>
            <person name="Kristiansen K."/>
            <person name="Kudrna D."/>
            <person name="Kulathinal R.J."/>
            <person name="Kumar S."/>
            <person name="Kwok R."/>
            <person name="Lander E."/>
            <person name="Langley C.H."/>
            <person name="Lapoint R."/>
            <person name="Lazzaro B.P."/>
            <person name="Lee S.J."/>
            <person name="Levesque L."/>
            <person name="Li R."/>
            <person name="Lin C.F."/>
            <person name="Lin M.F."/>
            <person name="Lindblad-Toh K."/>
            <person name="Llopart A."/>
            <person name="Long M."/>
            <person name="Low L."/>
            <person name="Lozovsky E."/>
            <person name="Lu J."/>
            <person name="Luo M."/>
            <person name="Machado C.A."/>
            <person name="Makalowski W."/>
            <person name="Marzo M."/>
            <person name="Matsuda M."/>
            <person name="Matzkin L."/>
            <person name="McAllister B."/>
            <person name="McBride C.S."/>
            <person name="McKernan B."/>
            <person name="McKernan K."/>
            <person name="Mendez-Lago M."/>
            <person name="Minx P."/>
            <person name="Mollenhauer M.U."/>
            <person name="Montooth K."/>
            <person name="Mount S.M."/>
            <person name="Mu X."/>
            <person name="Myers E."/>
            <person name="Negre B."/>
            <person name="Newfeld S."/>
            <person name="Nielsen R."/>
            <person name="Noor M.A."/>
            <person name="O'Grady P."/>
            <person name="Pachter L."/>
            <person name="Papaceit M."/>
            <person name="Parisi M.J."/>
            <person name="Parisi M."/>
            <person name="Parts L."/>
            <person name="Pedersen J.S."/>
            <person name="Pesole G."/>
            <person name="Phillippy A.M."/>
            <person name="Ponting C.P."/>
            <person name="Pop M."/>
            <person name="Porcelli D."/>
            <person name="Powell J.R."/>
            <person name="Prohaska S."/>
            <person name="Pruitt K."/>
            <person name="Puig M."/>
            <person name="Quesneville H."/>
            <person name="Ram K.R."/>
            <person name="Rand D."/>
            <person name="Rasmussen M.D."/>
            <person name="Reed L.K."/>
            <person name="Reenan R."/>
            <person name="Reily A."/>
            <person name="Remington K.A."/>
            <person name="Rieger T.T."/>
            <person name="Ritchie M.G."/>
            <person name="Robin C."/>
            <person name="Rogers Y.H."/>
            <person name="Rohde C."/>
            <person name="Rozas J."/>
            <person name="Rubenfield M.J."/>
            <person name="Ruiz A."/>
            <person name="Russo S."/>
            <person name="Salzberg S.L."/>
            <person name="Sanchez-Gracia A."/>
            <person name="Saranga D.J."/>
            <person name="Sato H."/>
            <person name="Schaeffer S.W."/>
            <person name="Schatz M.C."/>
            <person name="Schlenke T."/>
            <person name="Schwartz R."/>
            <person name="Segarra C."/>
            <person name="Singh R.S."/>
            <person name="Sirot L."/>
            <person name="Sirota M."/>
            <person name="Sisneros N.B."/>
            <person name="Smith C.D."/>
            <person name="Smith T.F."/>
            <person name="Spieth J."/>
            <person name="Stage D.E."/>
            <person name="Stark A."/>
            <person name="Stephan W."/>
            <person name="Strausberg R.L."/>
            <person name="Strempel S."/>
            <person name="Sturgill D."/>
            <person name="Sutton G."/>
            <person name="Sutton G.G."/>
            <person name="Tao W."/>
            <person name="Teichmann S."/>
            <person name="Tobari Y.N."/>
            <person name="Tomimura Y."/>
            <person name="Tsolas J.M."/>
            <person name="Valente V.L."/>
            <person name="Venter E."/>
            <person name="Venter J.C."/>
            <person name="Vicario S."/>
            <person name="Vieira F.G."/>
            <person name="Vilella A.J."/>
            <person name="Villasante A."/>
            <person name="Walenz B."/>
            <person name="Wang J."/>
            <person name="Wasserman M."/>
            <person name="Watts T."/>
            <person name="Wilson D."/>
            <person name="Wilson R.K."/>
            <person name="Wing R.A."/>
            <person name="Wolfner M.F."/>
            <person name="Wong A."/>
            <person name="Wong G.K."/>
            <person name="Wu C.I."/>
            <person name="Wu G."/>
            <person name="Yamamoto D."/>
            <person name="Yang H.P."/>
            <person name="Yang S.P."/>
            <person name="Yorke J.A."/>
            <person name="Yoshida K."/>
            <person name="Zdobnov E."/>
            <person name="Zhang P."/>
            <person name="Zhang Y."/>
            <person name="Zimin A.V."/>
            <person name="Baldwin J."/>
            <person name="Abdouelleil A."/>
            <person name="Abdulkadir J."/>
            <person name="Abebe A."/>
            <person name="Abera B."/>
            <person name="Abreu J."/>
            <person name="Acer S.C."/>
            <person name="Aftuck L."/>
            <person name="Alexander A."/>
            <person name="An P."/>
            <person name="Anderson E."/>
            <person name="Anderson S."/>
            <person name="Arachi H."/>
            <person name="Azer M."/>
            <person name="Bachantsang P."/>
            <person name="Barry A."/>
            <person name="Bayul T."/>
            <person name="Berlin A."/>
            <person name="Bessette D."/>
            <person name="Bloom T."/>
            <person name="Blye J."/>
            <person name="Boguslavskiy L."/>
            <person name="Bonnet C."/>
            <person name="Boukhgalter B."/>
            <person name="Bourzgui I."/>
            <person name="Brown A."/>
            <person name="Cahill P."/>
            <person name="Channer S."/>
            <person name="Cheshatsang Y."/>
            <person name="Chuda L."/>
            <person name="Citroen M."/>
            <person name="Collymore A."/>
            <person name="Cooke P."/>
            <person name="Costello M."/>
            <person name="D'Aco K."/>
            <person name="Daza R."/>
            <person name="De Haan G."/>
            <person name="DeGray S."/>
            <person name="DeMaso C."/>
            <person name="Dhargay N."/>
            <person name="Dooley K."/>
            <person name="Dooley E."/>
            <person name="Doricent M."/>
            <person name="Dorje P."/>
            <person name="Dorjee K."/>
            <person name="Dupes A."/>
            <person name="Elong R."/>
            <person name="Falk J."/>
            <person name="Farina A."/>
            <person name="Faro S."/>
            <person name="Ferguson D."/>
            <person name="Fisher S."/>
            <person name="Foley C.D."/>
            <person name="Franke A."/>
            <person name="Friedrich D."/>
            <person name="Gadbois L."/>
            <person name="Gearin G."/>
            <person name="Gearin C.R."/>
            <person name="Giannoukos G."/>
            <person name="Goode T."/>
            <person name="Graham J."/>
            <person name="Grandbois E."/>
            <person name="Grewal S."/>
            <person name="Gyaltsen K."/>
            <person name="Hafez N."/>
            <person name="Hagos B."/>
            <person name="Hall J."/>
            <person name="Henson C."/>
            <person name="Hollinger A."/>
            <person name="Honan T."/>
            <person name="Huard M.D."/>
            <person name="Hughes L."/>
            <person name="Hurhula B."/>
            <person name="Husby M.E."/>
            <person name="Kamat A."/>
            <person name="Kanga B."/>
            <person name="Kashin S."/>
            <person name="Khazanovich D."/>
            <person name="Kisner P."/>
            <person name="Lance K."/>
            <person name="Lara M."/>
            <person name="Lee W."/>
            <person name="Lennon N."/>
            <person name="Letendre F."/>
            <person name="LeVine R."/>
            <person name="Lipovsky A."/>
            <person name="Liu X."/>
            <person name="Liu J."/>
            <person name="Liu S."/>
            <person name="Lokyitsang T."/>
            <person name="Lokyitsang Y."/>
            <person name="Lubonja R."/>
            <person name="Lui A."/>
            <person name="MacDonald P."/>
            <person name="Magnisalis V."/>
            <person name="Maru K."/>
            <person name="Matthews C."/>
            <person name="McCusker W."/>
            <person name="McDonough S."/>
            <person name="Mehta T."/>
            <person name="Meldrim J."/>
            <person name="Meneus L."/>
            <person name="Mihai O."/>
            <person name="Mihalev A."/>
            <person name="Mihova T."/>
            <person name="Mittelman R."/>
            <person name="Mlenga V."/>
            <person name="Montmayeur A."/>
            <person name="Mulrain L."/>
            <person name="Navidi A."/>
            <person name="Naylor J."/>
            <person name="Negash T."/>
            <person name="Nguyen T."/>
            <person name="Nguyen N."/>
            <person name="Nicol R."/>
            <person name="Norbu C."/>
            <person name="Norbu N."/>
            <person name="Novod N."/>
            <person name="O'Neill B."/>
            <person name="Osman S."/>
            <person name="Markiewicz E."/>
            <person name="Oyono O.L."/>
            <person name="Patti C."/>
            <person name="Phunkhang P."/>
            <person name="Pierre F."/>
            <person name="Priest M."/>
            <person name="Raghuraman S."/>
            <person name="Rege F."/>
            <person name="Reyes R."/>
            <person name="Rise C."/>
            <person name="Rogov P."/>
            <person name="Ross K."/>
            <person name="Ryan E."/>
            <person name="Settipalli S."/>
            <person name="Shea T."/>
            <person name="Sherpa N."/>
            <person name="Shi L."/>
            <person name="Shih D."/>
            <person name="Sparrow T."/>
            <person name="Spaulding J."/>
            <person name="Stalker J."/>
            <person name="Stange-Thomann N."/>
            <person name="Stavropoulos S."/>
            <person name="Stone C."/>
            <person name="Strader C."/>
            <person name="Tesfaye S."/>
            <person name="Thomson T."/>
            <person name="Thoulutsang Y."/>
            <person name="Thoulutsang D."/>
            <person name="Topham K."/>
            <person name="Topping I."/>
            <person name="Tsamla T."/>
            <person name="Vassiliev H."/>
            <person name="Vo A."/>
            <person name="Wangchuk T."/>
            <person name="Wangdi T."/>
            <person name="Weiand M."/>
            <person name="Wilkinson J."/>
            <person name="Wilson A."/>
            <person name="Yadav S."/>
            <person name="Young G."/>
            <person name="Yu Q."/>
            <person name="Zembek L."/>
            <person name="Zhong D."/>
            <person name="Zimmer A."/>
            <person name="Zwirko Z."/>
            <person name="Jaffe D.B."/>
            <person name="Alvarez P."/>
            <person name="Brockman W."/>
            <person name="Butler J."/>
            <person name="Chin C."/>
            <person name="Gnerre S."/>
            <person name="Grabherr M."/>
            <person name="Kleber M."/>
            <person name="Mauceli E."/>
            <person name="MacCallum I."/>
        </authorList>
    </citation>
    <scope>NUCLEOTIDE SEQUENCE [LARGE SCALE GENOMIC DNA]</scope>
    <source>
        <strain evidence="5">MSH-3 / Tucson 14011-0111.49</strain>
    </source>
</reference>